<dbReference type="OMA" id="LVCESPM"/>
<dbReference type="AlphaFoldDB" id="A0A3P8VM97"/>
<keyword evidence="6" id="KW-1185">Reference proteome</keyword>
<evidence type="ECO:0000259" key="4">
    <source>
        <dbReference type="PROSITE" id="PS51233"/>
    </source>
</evidence>
<dbReference type="InterPro" id="IPR001007">
    <property type="entry name" value="VWF_dom"/>
</dbReference>
<feature type="domain" description="VWFD" evidence="4">
    <location>
        <begin position="710"/>
        <end position="870"/>
    </location>
</feature>
<keyword evidence="2" id="KW-1015">Disulfide bond</keyword>
<dbReference type="PANTHER" id="PTHR11339">
    <property type="entry name" value="EXTRACELLULAR MATRIX GLYCOPROTEIN RELATED"/>
    <property type="match status" value="1"/>
</dbReference>
<dbReference type="InterPro" id="IPR050780">
    <property type="entry name" value="Mucin_vWF_Thrombospondin_sf"/>
</dbReference>
<keyword evidence="1" id="KW-0677">Repeat</keyword>
<dbReference type="PANTHER" id="PTHR11339:SF408">
    <property type="entry name" value="MUCIN-5B"/>
    <property type="match status" value="1"/>
</dbReference>
<dbReference type="InterPro" id="IPR014853">
    <property type="entry name" value="VWF/SSPO/ZAN-like_Cys-rich_dom"/>
</dbReference>
<dbReference type="Pfam" id="PF00094">
    <property type="entry name" value="VWD"/>
    <property type="match status" value="3"/>
</dbReference>
<sequence length="901" mass="98742">IFLKVFKERVVHRRPLLSSLPTVSILINPSHLDHVCTTWGHYHMKTFDGHFYQLPSTCNHVMAMQCNALEENFNIQMQRKVVDDIPTIDKIIMKIDGTVVEINRDGQSIEIDEKYKNQVCGLCGNFDGVSSDFVVDGKKSVCVCVCTTFCEGFLNSVAFADCLDVVNVTSFSHICMSDMCNAVNDSNEILCQTMSEYSRQCIHGGGQPQQWRNPDFCNVECPSNLVYLDCSSACPDSCTTPQASLTCDNHCHDACGCPAGTVYDDITDTGCIAQDQCACKHNNQVYQPGETYTVNCRTCECQSGQWSCVEENCPGSCSIGGGAHVNTFDEKAYTFHGDCTYVMTQTSNSLFTVLVELHKCSLTDSSTCLKSVTLYFNLFLYYSVWLTFDPSFSLYSNNNLYHSGLCGNFNDIMSDDFKVSSGLTEGTAAAFVNTLKTLATCPDITTRFEHPCSQGINKGTSYASYWCNKMGDPYGMFAPCHPVISPTGYIENCMYDTCSCDLSEDCMCAAISSYAYECSAAGIALDGKYTNCPEVTQVYSYNMTTCMRTCRSLSQTDYSCMVNHPTVDGCGCDVGMYLNDAGVCVSKGSCPCYDKDTIIAPGETYNKDTVCLAPMVYFNCSGVPPGTTGIECQKSCSTMDMNCISTGCMSGCKCPDGQVLDSHGNCINPSDCPCSHNGQLYYPGETLTVDCNTCQCSDRRFTCTSKVCDAACGIYGDGHYITFDDKRFNFNGECGYTLVQDYCNSDPANGTFRIITENVPCGTAGTTCSKTIKIFLREFLVVKGTTEVLPSQIRKMGTYLVANIQEGLVLMWDQKTSLFVKISPIFQGKICGLCGNFDGNSKNDFKTRNQETVTDVLEFGNSWKVSSTCPDAELINDPCSSNPYRAACVLSCISGGPWSIL</sequence>
<dbReference type="SMART" id="SM00215">
    <property type="entry name" value="VWC_out"/>
    <property type="match status" value="2"/>
</dbReference>
<dbReference type="InterPro" id="IPR001846">
    <property type="entry name" value="VWF_type-D"/>
</dbReference>
<keyword evidence="3" id="KW-0325">Glycoprotein</keyword>
<dbReference type="Proteomes" id="UP000265120">
    <property type="component" value="Chromosome 5"/>
</dbReference>
<accession>A0A3P8VM97</accession>
<dbReference type="Ensembl" id="ENSCSET00000013738.1">
    <property type="protein sequence ID" value="ENSCSEP00000013580.1"/>
    <property type="gene ID" value="ENSCSEG00000008723.1"/>
</dbReference>
<dbReference type="FunFam" id="2.10.25.10:FF:000674">
    <property type="entry name" value="Mucin-2"/>
    <property type="match status" value="1"/>
</dbReference>
<evidence type="ECO:0000256" key="3">
    <source>
        <dbReference type="ARBA" id="ARBA00023180"/>
    </source>
</evidence>
<dbReference type="InParanoid" id="A0A3P8VM97"/>
<dbReference type="Gene3D" id="2.10.25.10">
    <property type="entry name" value="Laminin"/>
    <property type="match status" value="3"/>
</dbReference>
<dbReference type="SUPFAM" id="SSF57567">
    <property type="entry name" value="Serine protease inhibitors"/>
    <property type="match status" value="3"/>
</dbReference>
<dbReference type="SMART" id="SM00832">
    <property type="entry name" value="C8"/>
    <property type="match status" value="2"/>
</dbReference>
<reference evidence="5" key="3">
    <citation type="submission" date="2025-09" db="UniProtKB">
        <authorList>
            <consortium name="Ensembl"/>
        </authorList>
    </citation>
    <scope>IDENTIFICATION</scope>
</reference>
<reference evidence="5" key="2">
    <citation type="submission" date="2025-08" db="UniProtKB">
        <authorList>
            <consortium name="Ensembl"/>
        </authorList>
    </citation>
    <scope>IDENTIFICATION</scope>
</reference>
<organism evidence="5 6">
    <name type="scientific">Cynoglossus semilaevis</name>
    <name type="common">Tongue sole</name>
    <dbReference type="NCBI Taxonomy" id="244447"/>
    <lineage>
        <taxon>Eukaryota</taxon>
        <taxon>Metazoa</taxon>
        <taxon>Chordata</taxon>
        <taxon>Craniata</taxon>
        <taxon>Vertebrata</taxon>
        <taxon>Euteleostomi</taxon>
        <taxon>Actinopterygii</taxon>
        <taxon>Neopterygii</taxon>
        <taxon>Teleostei</taxon>
        <taxon>Neoteleostei</taxon>
        <taxon>Acanthomorphata</taxon>
        <taxon>Carangaria</taxon>
        <taxon>Pleuronectiformes</taxon>
        <taxon>Pleuronectoidei</taxon>
        <taxon>Cynoglossidae</taxon>
        <taxon>Cynoglossinae</taxon>
        <taxon>Cynoglossus</taxon>
    </lineage>
</organism>
<feature type="domain" description="VWFD" evidence="4">
    <location>
        <begin position="315"/>
        <end position="377"/>
    </location>
</feature>
<dbReference type="CDD" id="cd19941">
    <property type="entry name" value="TIL"/>
    <property type="match status" value="3"/>
</dbReference>
<reference evidence="5 6" key="1">
    <citation type="journal article" date="2014" name="Nat. Genet.">
        <title>Whole-genome sequence of a flatfish provides insights into ZW sex chromosome evolution and adaptation to a benthic lifestyle.</title>
        <authorList>
            <person name="Chen S."/>
            <person name="Zhang G."/>
            <person name="Shao C."/>
            <person name="Huang Q."/>
            <person name="Liu G."/>
            <person name="Zhang P."/>
            <person name="Song W."/>
            <person name="An N."/>
            <person name="Chalopin D."/>
            <person name="Volff J.N."/>
            <person name="Hong Y."/>
            <person name="Li Q."/>
            <person name="Sha Z."/>
            <person name="Zhou H."/>
            <person name="Xie M."/>
            <person name="Yu Q."/>
            <person name="Liu Y."/>
            <person name="Xiang H."/>
            <person name="Wang N."/>
            <person name="Wu K."/>
            <person name="Yang C."/>
            <person name="Zhou Q."/>
            <person name="Liao X."/>
            <person name="Yang L."/>
            <person name="Hu Q."/>
            <person name="Zhang J."/>
            <person name="Meng L."/>
            <person name="Jin L."/>
            <person name="Tian Y."/>
            <person name="Lian J."/>
            <person name="Yang J."/>
            <person name="Miao G."/>
            <person name="Liu S."/>
            <person name="Liang Z."/>
            <person name="Yan F."/>
            <person name="Li Y."/>
            <person name="Sun B."/>
            <person name="Zhang H."/>
            <person name="Zhang J."/>
            <person name="Zhu Y."/>
            <person name="Du M."/>
            <person name="Zhao Y."/>
            <person name="Schartl M."/>
            <person name="Tang Q."/>
            <person name="Wang J."/>
        </authorList>
    </citation>
    <scope>NUCLEOTIDE SEQUENCE</scope>
</reference>
<dbReference type="PROSITE" id="PS51233">
    <property type="entry name" value="VWFD"/>
    <property type="match status" value="3"/>
</dbReference>
<evidence type="ECO:0000256" key="1">
    <source>
        <dbReference type="ARBA" id="ARBA00022737"/>
    </source>
</evidence>
<evidence type="ECO:0000313" key="6">
    <source>
        <dbReference type="Proteomes" id="UP000265120"/>
    </source>
</evidence>
<dbReference type="Pfam" id="PF08742">
    <property type="entry name" value="C8"/>
    <property type="match status" value="2"/>
</dbReference>
<dbReference type="InterPro" id="IPR002919">
    <property type="entry name" value="TIL_dom"/>
</dbReference>
<feature type="domain" description="VWFD" evidence="4">
    <location>
        <begin position="34"/>
        <end position="218"/>
    </location>
</feature>
<dbReference type="SMART" id="SM00216">
    <property type="entry name" value="VWD"/>
    <property type="match status" value="2"/>
</dbReference>
<dbReference type="InterPro" id="IPR036084">
    <property type="entry name" value="Ser_inhib-like_sf"/>
</dbReference>
<evidence type="ECO:0000313" key="5">
    <source>
        <dbReference type="Ensembl" id="ENSCSEP00000013580.1"/>
    </source>
</evidence>
<dbReference type="GO" id="GO:0031012">
    <property type="term" value="C:extracellular matrix"/>
    <property type="evidence" value="ECO:0007669"/>
    <property type="project" value="TreeGrafter"/>
</dbReference>
<evidence type="ECO:0000256" key="2">
    <source>
        <dbReference type="ARBA" id="ARBA00023157"/>
    </source>
</evidence>
<proteinExistence type="predicted"/>
<protein>
    <recommendedName>
        <fullName evidence="4">VWFD domain-containing protein</fullName>
    </recommendedName>
</protein>
<dbReference type="GeneTree" id="ENSGT00940000162219"/>
<name>A0A3P8VM97_CYNSE</name>
<dbReference type="STRING" id="244447.ENSCSEP00000013580"/>
<dbReference type="Pfam" id="PF01826">
    <property type="entry name" value="TIL"/>
    <property type="match status" value="2"/>
</dbReference>
<dbReference type="GO" id="GO:0005615">
    <property type="term" value="C:extracellular space"/>
    <property type="evidence" value="ECO:0007669"/>
    <property type="project" value="TreeGrafter"/>
</dbReference>